<keyword evidence="3" id="KW-1185">Reference proteome</keyword>
<evidence type="ECO:0000256" key="1">
    <source>
        <dbReference type="SAM" id="MobiDB-lite"/>
    </source>
</evidence>
<name>A0A5C6M568_9PLAN</name>
<gene>
    <name evidence="2" type="ORF">E3A20_15400</name>
</gene>
<feature type="compositionally biased region" description="Basic and acidic residues" evidence="1">
    <location>
        <begin position="193"/>
        <end position="202"/>
    </location>
</feature>
<organism evidence="2 3">
    <name type="scientific">Planctomyces bekefii</name>
    <dbReference type="NCBI Taxonomy" id="1653850"/>
    <lineage>
        <taxon>Bacteria</taxon>
        <taxon>Pseudomonadati</taxon>
        <taxon>Planctomycetota</taxon>
        <taxon>Planctomycetia</taxon>
        <taxon>Planctomycetales</taxon>
        <taxon>Planctomycetaceae</taxon>
        <taxon>Planctomyces</taxon>
    </lineage>
</organism>
<feature type="region of interest" description="Disordered" evidence="1">
    <location>
        <begin position="180"/>
        <end position="208"/>
    </location>
</feature>
<accession>A0A5C6M568</accession>
<evidence type="ECO:0000313" key="2">
    <source>
        <dbReference type="EMBL" id="TWW09333.1"/>
    </source>
</evidence>
<reference evidence="2 3" key="2">
    <citation type="submission" date="2019-08" db="EMBL/GenBank/DDBJ databases">
        <authorList>
            <person name="Henke P."/>
        </authorList>
    </citation>
    <scope>NUCLEOTIDE SEQUENCE [LARGE SCALE GENOMIC DNA]</scope>
    <source>
        <strain evidence="2">Phe10_nw2017</strain>
    </source>
</reference>
<dbReference type="AlphaFoldDB" id="A0A5C6M568"/>
<evidence type="ECO:0000313" key="3">
    <source>
        <dbReference type="Proteomes" id="UP000321083"/>
    </source>
</evidence>
<protein>
    <submittedName>
        <fullName evidence="2">Uncharacterized protein</fullName>
    </submittedName>
</protein>
<comment type="caution">
    <text evidence="2">The sequence shown here is derived from an EMBL/GenBank/DDBJ whole genome shotgun (WGS) entry which is preliminary data.</text>
</comment>
<reference evidence="2 3" key="1">
    <citation type="submission" date="2019-08" db="EMBL/GenBank/DDBJ databases">
        <title>100 year-old enigma solved: identification of Planctomyces bekefii, the type genus and species of the phylum Planctomycetes.</title>
        <authorList>
            <person name="Svetlana D.N."/>
            <person name="Overmann J."/>
        </authorList>
    </citation>
    <scope>NUCLEOTIDE SEQUENCE [LARGE SCALE GENOMIC DNA]</scope>
    <source>
        <strain evidence="2">Phe10_nw2017</strain>
    </source>
</reference>
<proteinExistence type="predicted"/>
<dbReference type="Proteomes" id="UP000321083">
    <property type="component" value="Unassembled WGS sequence"/>
</dbReference>
<sequence length="208" mass="22816">MRSVKIVIMVTAVGITRQFSLPITNENNRFPNFSAHQPSDLPSANSLAKAVLNTENPISVVFNNLSEKYHLPVSNLPSSLSGSFEVLKNISEVLSSLPDPEKSNVQLQLKDAFRSFYLQYLNLPEAVSSKAANRIAKALIHGPDALEKLERAVNKIPQAVEFGENVLAFLKSQDSNNQVVAKKPTLAKQTSDSGRKKTDHSLHNSNPV</sequence>
<dbReference type="EMBL" id="SRHE01000307">
    <property type="protein sequence ID" value="TWW09333.1"/>
    <property type="molecule type" value="Genomic_DNA"/>
</dbReference>